<dbReference type="EMBL" id="JAFNEN010000599">
    <property type="protein sequence ID" value="KAG8179852.1"/>
    <property type="molecule type" value="Genomic_DNA"/>
</dbReference>
<sequence length="189" mass="21041">MKKSRSSGEGPLVLPASDDDLKHCGSSRGQGPCIREIRAGPICLDYKLPPATLLSRVEKMMGLIHCSEEVFFGHQIRTCPLPALSHFPALGSSQKEPGTPGVIKRALRRPNRSDNDASTLPYTCLDVANFWPPFPYTHAGPDRHTSRMTYNFEEYRTTVLQVCLTEIAIKQIVGLQKKWRILSCVADSF</sequence>
<organism evidence="2 3">
    <name type="scientific">Oedothorax gibbosus</name>
    <dbReference type="NCBI Taxonomy" id="931172"/>
    <lineage>
        <taxon>Eukaryota</taxon>
        <taxon>Metazoa</taxon>
        <taxon>Ecdysozoa</taxon>
        <taxon>Arthropoda</taxon>
        <taxon>Chelicerata</taxon>
        <taxon>Arachnida</taxon>
        <taxon>Araneae</taxon>
        <taxon>Araneomorphae</taxon>
        <taxon>Entelegynae</taxon>
        <taxon>Araneoidea</taxon>
        <taxon>Linyphiidae</taxon>
        <taxon>Erigoninae</taxon>
        <taxon>Oedothorax</taxon>
    </lineage>
</organism>
<protein>
    <submittedName>
        <fullName evidence="2">Uncharacterized protein</fullName>
    </submittedName>
</protein>
<dbReference type="AlphaFoldDB" id="A0AAV6U720"/>
<dbReference type="Proteomes" id="UP000827092">
    <property type="component" value="Unassembled WGS sequence"/>
</dbReference>
<proteinExistence type="predicted"/>
<evidence type="ECO:0000256" key="1">
    <source>
        <dbReference type="SAM" id="MobiDB-lite"/>
    </source>
</evidence>
<evidence type="ECO:0000313" key="2">
    <source>
        <dbReference type="EMBL" id="KAG8179852.1"/>
    </source>
</evidence>
<reference evidence="2 3" key="1">
    <citation type="journal article" date="2022" name="Nat. Ecol. Evol.">
        <title>A masculinizing supergene underlies an exaggerated male reproductive morph in a spider.</title>
        <authorList>
            <person name="Hendrickx F."/>
            <person name="De Corte Z."/>
            <person name="Sonet G."/>
            <person name="Van Belleghem S.M."/>
            <person name="Kostlbacher S."/>
            <person name="Vangestel C."/>
        </authorList>
    </citation>
    <scope>NUCLEOTIDE SEQUENCE [LARGE SCALE GENOMIC DNA]</scope>
    <source>
        <strain evidence="2">W744_W776</strain>
    </source>
</reference>
<keyword evidence="3" id="KW-1185">Reference proteome</keyword>
<gene>
    <name evidence="2" type="ORF">JTE90_007032</name>
</gene>
<feature type="region of interest" description="Disordered" evidence="1">
    <location>
        <begin position="1"/>
        <end position="28"/>
    </location>
</feature>
<evidence type="ECO:0000313" key="3">
    <source>
        <dbReference type="Proteomes" id="UP000827092"/>
    </source>
</evidence>
<comment type="caution">
    <text evidence="2">The sequence shown here is derived from an EMBL/GenBank/DDBJ whole genome shotgun (WGS) entry which is preliminary data.</text>
</comment>
<accession>A0AAV6U720</accession>
<name>A0AAV6U720_9ARAC</name>